<dbReference type="InterPro" id="IPR000340">
    <property type="entry name" value="Dual-sp_phosphatase_cat-dom"/>
</dbReference>
<gene>
    <name evidence="1" type="ORF">SO694_00009440</name>
</gene>
<accession>A0ABR1GEU4</accession>
<protein>
    <submittedName>
        <fullName evidence="1">Dual specificity phosphatase</fullName>
    </submittedName>
</protein>
<dbReference type="EMBL" id="JBBJCI010000031">
    <property type="protein sequence ID" value="KAK7254321.1"/>
    <property type="molecule type" value="Genomic_DNA"/>
</dbReference>
<keyword evidence="2" id="KW-1185">Reference proteome</keyword>
<dbReference type="PROSITE" id="PS00383">
    <property type="entry name" value="TYR_PHOSPHATASE_1"/>
    <property type="match status" value="1"/>
</dbReference>
<reference evidence="1 2" key="1">
    <citation type="submission" date="2024-03" db="EMBL/GenBank/DDBJ databases">
        <title>Aureococcus anophagefferens CCMP1851 and Kratosvirus quantuckense: Draft genome of a second virus-susceptible host strain in the model system.</title>
        <authorList>
            <person name="Chase E."/>
            <person name="Truchon A.R."/>
            <person name="Schepens W."/>
            <person name="Wilhelm S.W."/>
        </authorList>
    </citation>
    <scope>NUCLEOTIDE SEQUENCE [LARGE SCALE GENOMIC DNA]</scope>
    <source>
        <strain evidence="1 2">CCMP1851</strain>
    </source>
</reference>
<organism evidence="1 2">
    <name type="scientific">Aureococcus anophagefferens</name>
    <name type="common">Harmful bloom alga</name>
    <dbReference type="NCBI Taxonomy" id="44056"/>
    <lineage>
        <taxon>Eukaryota</taxon>
        <taxon>Sar</taxon>
        <taxon>Stramenopiles</taxon>
        <taxon>Ochrophyta</taxon>
        <taxon>Pelagophyceae</taxon>
        <taxon>Pelagomonadales</taxon>
        <taxon>Pelagomonadaceae</taxon>
        <taxon>Aureococcus</taxon>
    </lineage>
</organism>
<sequence length="244" mass="26641">MGAVHGVVLKYVGLTAVASAALALTPNTSYARYPLVVVAVTNLIISALFIADRGTFLLGKDHRTGRSPLPYYAVWAGFVVPTWLYTKIHTVLGTGHGIPEATEVAGGWWLGGRYADKAPGRPDRWAGCLDLTCELPERCMEMTDAYKLVRLWDGAPPSPALVEEAARFCVAERAKGPVLVHCAHGRGRSTTVMCACLAKAGLFPDWQTAFAACQLKRPCVRLNAKMRRVLEAWEREYPTRSKSP</sequence>
<dbReference type="Proteomes" id="UP001363151">
    <property type="component" value="Unassembled WGS sequence"/>
</dbReference>
<name>A0ABR1GEU4_AURAN</name>
<dbReference type="PANTHER" id="PTHR47216:SF4">
    <property type="entry name" value="OS01G0859400 PROTEIN"/>
    <property type="match status" value="1"/>
</dbReference>
<dbReference type="KEGG" id="aaf:AURANDRAFT_59844"/>
<comment type="caution">
    <text evidence="1">The sequence shown here is derived from an EMBL/GenBank/DDBJ whole genome shotgun (WGS) entry which is preliminary data.</text>
</comment>
<dbReference type="SUPFAM" id="SSF52799">
    <property type="entry name" value="(Phosphotyrosine protein) phosphatases II"/>
    <property type="match status" value="1"/>
</dbReference>
<proteinExistence type="predicted"/>
<dbReference type="Gene3D" id="3.90.190.10">
    <property type="entry name" value="Protein tyrosine phosphatase superfamily"/>
    <property type="match status" value="1"/>
</dbReference>
<dbReference type="PANTHER" id="PTHR47216">
    <property type="match status" value="1"/>
</dbReference>
<dbReference type="Pfam" id="PF00782">
    <property type="entry name" value="DSPc"/>
    <property type="match status" value="1"/>
</dbReference>
<evidence type="ECO:0000313" key="1">
    <source>
        <dbReference type="EMBL" id="KAK7254321.1"/>
    </source>
</evidence>
<dbReference type="InterPro" id="IPR016130">
    <property type="entry name" value="Tyr_Pase_AS"/>
</dbReference>
<dbReference type="InterPro" id="IPR029021">
    <property type="entry name" value="Prot-tyrosine_phosphatase-like"/>
</dbReference>
<evidence type="ECO:0000313" key="2">
    <source>
        <dbReference type="Proteomes" id="UP001363151"/>
    </source>
</evidence>